<dbReference type="PANTHER" id="PTHR46796">
    <property type="entry name" value="HTH-TYPE TRANSCRIPTIONAL ACTIVATOR RHAS-RELATED"/>
    <property type="match status" value="1"/>
</dbReference>
<dbReference type="EMBL" id="FRBL01000008">
    <property type="protein sequence ID" value="SHM41691.1"/>
    <property type="molecule type" value="Genomic_DNA"/>
</dbReference>
<dbReference type="SMART" id="SM00342">
    <property type="entry name" value="HTH_ARAC"/>
    <property type="match status" value="1"/>
</dbReference>
<evidence type="ECO:0000256" key="3">
    <source>
        <dbReference type="ARBA" id="ARBA00023163"/>
    </source>
</evidence>
<evidence type="ECO:0000259" key="4">
    <source>
        <dbReference type="PROSITE" id="PS01124"/>
    </source>
</evidence>
<dbReference type="STRING" id="1419482.SAMN05444266_10817"/>
<gene>
    <name evidence="5" type="ORF">SAMN05444266_10817</name>
</gene>
<dbReference type="GO" id="GO:0043565">
    <property type="term" value="F:sequence-specific DNA binding"/>
    <property type="evidence" value="ECO:0007669"/>
    <property type="project" value="InterPro"/>
</dbReference>
<dbReference type="SUPFAM" id="SSF46689">
    <property type="entry name" value="Homeodomain-like"/>
    <property type="match status" value="2"/>
</dbReference>
<name>A0A1M7ILV8_9BACT</name>
<reference evidence="5 6" key="1">
    <citation type="submission" date="2016-11" db="EMBL/GenBank/DDBJ databases">
        <authorList>
            <person name="Jaros S."/>
            <person name="Januszkiewicz K."/>
            <person name="Wedrychowicz H."/>
        </authorList>
    </citation>
    <scope>NUCLEOTIDE SEQUENCE [LARGE SCALE GENOMIC DNA]</scope>
    <source>
        <strain evidence="5 6">DSM 27406</strain>
    </source>
</reference>
<dbReference type="Proteomes" id="UP000184420">
    <property type="component" value="Unassembled WGS sequence"/>
</dbReference>
<dbReference type="InterPro" id="IPR018062">
    <property type="entry name" value="HTH_AraC-typ_CS"/>
</dbReference>
<proteinExistence type="predicted"/>
<dbReference type="PROSITE" id="PS01124">
    <property type="entry name" value="HTH_ARAC_FAMILY_2"/>
    <property type="match status" value="1"/>
</dbReference>
<dbReference type="PRINTS" id="PR00032">
    <property type="entry name" value="HTHARAC"/>
</dbReference>
<dbReference type="Gene3D" id="1.10.10.60">
    <property type="entry name" value="Homeodomain-like"/>
    <property type="match status" value="1"/>
</dbReference>
<dbReference type="InterPro" id="IPR009057">
    <property type="entry name" value="Homeodomain-like_sf"/>
</dbReference>
<evidence type="ECO:0000313" key="6">
    <source>
        <dbReference type="Proteomes" id="UP000184420"/>
    </source>
</evidence>
<dbReference type="PROSITE" id="PS00041">
    <property type="entry name" value="HTH_ARAC_FAMILY_1"/>
    <property type="match status" value="1"/>
</dbReference>
<accession>A0A1M7ILV8</accession>
<dbReference type="OrthoDB" id="511992at2"/>
<organism evidence="5 6">
    <name type="scientific">Chitinophaga jiangningensis</name>
    <dbReference type="NCBI Taxonomy" id="1419482"/>
    <lineage>
        <taxon>Bacteria</taxon>
        <taxon>Pseudomonadati</taxon>
        <taxon>Bacteroidota</taxon>
        <taxon>Chitinophagia</taxon>
        <taxon>Chitinophagales</taxon>
        <taxon>Chitinophagaceae</taxon>
        <taxon>Chitinophaga</taxon>
    </lineage>
</organism>
<evidence type="ECO:0000256" key="1">
    <source>
        <dbReference type="ARBA" id="ARBA00023015"/>
    </source>
</evidence>
<keyword evidence="6" id="KW-1185">Reference proteome</keyword>
<evidence type="ECO:0000256" key="2">
    <source>
        <dbReference type="ARBA" id="ARBA00023125"/>
    </source>
</evidence>
<dbReference type="InterPro" id="IPR020449">
    <property type="entry name" value="Tscrpt_reg_AraC-type_HTH"/>
</dbReference>
<dbReference type="AlphaFoldDB" id="A0A1M7ILV8"/>
<sequence length="262" mass="29442">MLTLSKGHFLGQTSTSFAVNEVMISRTAYHAPVFEGWHCHEHLHLTLLLEGGNEESRSGSCVEVMAGNLLWYHSGEMHRNAKTRHPSVNINLEIPEVLLRERGLSFHTLTASPLLQDKAKYAMLKLLREITIADMHTGTAVDALLNNIFTAPAVKANIPPQWVATVAQLLQDRWADTVSLDEMAAAAGVHPVTISKYFPSYFGCSLGYYLRKIKIDRALVLLRTGKYSLTEVAYRCGFFDQSHFIRVFKSHTGMLPKVYRQL</sequence>
<dbReference type="GO" id="GO:0003700">
    <property type="term" value="F:DNA-binding transcription factor activity"/>
    <property type="evidence" value="ECO:0007669"/>
    <property type="project" value="InterPro"/>
</dbReference>
<keyword evidence="1" id="KW-0805">Transcription regulation</keyword>
<dbReference type="Pfam" id="PF12833">
    <property type="entry name" value="HTH_18"/>
    <property type="match status" value="1"/>
</dbReference>
<dbReference type="InterPro" id="IPR018060">
    <property type="entry name" value="HTH_AraC"/>
</dbReference>
<dbReference type="RefSeq" id="WP_073084799.1">
    <property type="nucleotide sequence ID" value="NZ_FRBL01000008.1"/>
</dbReference>
<keyword evidence="3" id="KW-0804">Transcription</keyword>
<keyword evidence="2" id="KW-0238">DNA-binding</keyword>
<dbReference type="InterPro" id="IPR050204">
    <property type="entry name" value="AraC_XylS_family_regulators"/>
</dbReference>
<feature type="domain" description="HTH araC/xylS-type" evidence="4">
    <location>
        <begin position="164"/>
        <end position="262"/>
    </location>
</feature>
<evidence type="ECO:0000313" key="5">
    <source>
        <dbReference type="EMBL" id="SHM41691.1"/>
    </source>
</evidence>
<protein>
    <submittedName>
        <fullName evidence="5">Transcriptional regulator, AraC family</fullName>
    </submittedName>
</protein>